<dbReference type="SUPFAM" id="SSF53041">
    <property type="entry name" value="Resolvase-like"/>
    <property type="match status" value="1"/>
</dbReference>
<dbReference type="InterPro" id="IPR011109">
    <property type="entry name" value="DNA_bind_recombinase_dom"/>
</dbReference>
<dbReference type="Gene3D" id="3.90.1750.20">
    <property type="entry name" value="Putative Large Serine Recombinase, Chain B, Domain 2"/>
    <property type="match status" value="1"/>
</dbReference>
<name>A0ABS4GH79_9FIRM</name>
<feature type="coiled-coil region" evidence="1">
    <location>
        <begin position="459"/>
        <end position="486"/>
    </location>
</feature>
<evidence type="ECO:0000313" key="5">
    <source>
        <dbReference type="Proteomes" id="UP001519342"/>
    </source>
</evidence>
<dbReference type="Gene3D" id="3.40.50.1390">
    <property type="entry name" value="Resolvase, N-terminal catalytic domain"/>
    <property type="match status" value="1"/>
</dbReference>
<dbReference type="Pfam" id="PF07508">
    <property type="entry name" value="Recombinase"/>
    <property type="match status" value="1"/>
</dbReference>
<comment type="caution">
    <text evidence="4">The sequence shown here is derived from an EMBL/GenBank/DDBJ whole genome shotgun (WGS) entry which is preliminary data.</text>
</comment>
<feature type="domain" description="Recombinase" evidence="3">
    <location>
        <begin position="164"/>
        <end position="307"/>
    </location>
</feature>
<dbReference type="InterPro" id="IPR038109">
    <property type="entry name" value="DNA_bind_recomb_sf"/>
</dbReference>
<dbReference type="PANTHER" id="PTHR30461:SF23">
    <property type="entry name" value="DNA RECOMBINASE-RELATED"/>
    <property type="match status" value="1"/>
</dbReference>
<dbReference type="PROSITE" id="PS51736">
    <property type="entry name" value="RECOMBINASES_3"/>
    <property type="match status" value="1"/>
</dbReference>
<dbReference type="InterPro" id="IPR006119">
    <property type="entry name" value="Resolv_N"/>
</dbReference>
<proteinExistence type="predicted"/>
<evidence type="ECO:0000259" key="3">
    <source>
        <dbReference type="PROSITE" id="PS51737"/>
    </source>
</evidence>
<keyword evidence="5" id="KW-1185">Reference proteome</keyword>
<dbReference type="Pfam" id="PF13408">
    <property type="entry name" value="Zn_ribbon_recom"/>
    <property type="match status" value="1"/>
</dbReference>
<dbReference type="Pfam" id="PF00239">
    <property type="entry name" value="Resolvase"/>
    <property type="match status" value="1"/>
</dbReference>
<dbReference type="InterPro" id="IPR036162">
    <property type="entry name" value="Resolvase-like_N_sf"/>
</dbReference>
<dbReference type="RefSeq" id="WP_209512768.1">
    <property type="nucleotide sequence ID" value="NZ_JAGGKS010000009.1"/>
</dbReference>
<dbReference type="InterPro" id="IPR050639">
    <property type="entry name" value="SSR_resolvase"/>
</dbReference>
<evidence type="ECO:0000256" key="1">
    <source>
        <dbReference type="SAM" id="Coils"/>
    </source>
</evidence>
<protein>
    <submittedName>
        <fullName evidence="4">DNA invertase Pin-like site-specific DNA recombinase</fullName>
    </submittedName>
</protein>
<dbReference type="EMBL" id="JAGGKS010000009">
    <property type="protein sequence ID" value="MBP1927053.1"/>
    <property type="molecule type" value="Genomic_DNA"/>
</dbReference>
<keyword evidence="1" id="KW-0175">Coiled coil</keyword>
<dbReference type="InterPro" id="IPR025827">
    <property type="entry name" value="Zn_ribbon_recom_dom"/>
</dbReference>
<feature type="domain" description="Resolvase/invertase-type recombinase catalytic" evidence="2">
    <location>
        <begin position="3"/>
        <end position="156"/>
    </location>
</feature>
<feature type="coiled-coil region" evidence="1">
    <location>
        <begin position="403"/>
        <end position="430"/>
    </location>
</feature>
<dbReference type="PANTHER" id="PTHR30461">
    <property type="entry name" value="DNA-INVERTASE FROM LAMBDOID PROPHAGE"/>
    <property type="match status" value="1"/>
</dbReference>
<dbReference type="Proteomes" id="UP001519342">
    <property type="component" value="Unassembled WGS sequence"/>
</dbReference>
<accession>A0ABS4GH79</accession>
<sequence length="530" mass="61637">MDVVGIYCRLSDEDKNKINKGDDSESIANQKLMLTEYAINQGWHIYKVYDDDDYSGADISRPRFNDLLRDAEAGKFNIVLCKTQSRFVRDIEILEKIVHNKFAEWGIRFVSVIDRADTNVAGNKKARQINGLIDEWYLEDLSENIRNTFQTKMKNGQYVGSFSPYGYKKDPSDKHKLIIDEPAAEVVKLIYKLYLEGNGTHNIAQILYQKGIDKPAIYKKNNGSKLQIPNLSDNRLWGHTTINRILRNPIYIGILEQGKETTISYKNHKRILKDKSDWFIIEDNHEPIISKEDFYTVQELLNNKRRVGRLENKPHIFATKVRCAECGGTMIKCTTKGNAPHDTRYHYLRCKNYKQSNGVICNFSNRINYLDLKKAVEEELDMILKSYVTNDNVINMASLHINIFDFNGEVKKLKQELHNIEQQSLNQKRTLTNLYMDKANNVISESQYNIISEGIESELSKIDRRKKDISEEIEKLEVLKEKQINIENLIKNFNINDGITHEIVLETINYIEIGIPKEDGKREITIHWNF</sequence>
<dbReference type="PROSITE" id="PS51737">
    <property type="entry name" value="RECOMBINASE_DNA_BIND"/>
    <property type="match status" value="1"/>
</dbReference>
<evidence type="ECO:0000313" key="4">
    <source>
        <dbReference type="EMBL" id="MBP1927053.1"/>
    </source>
</evidence>
<organism evidence="4 5">
    <name type="scientific">Sedimentibacter acidaminivorans</name>
    <dbReference type="NCBI Taxonomy" id="913099"/>
    <lineage>
        <taxon>Bacteria</taxon>
        <taxon>Bacillati</taxon>
        <taxon>Bacillota</taxon>
        <taxon>Tissierellia</taxon>
        <taxon>Sedimentibacter</taxon>
    </lineage>
</organism>
<reference evidence="4 5" key="1">
    <citation type="submission" date="2021-03" db="EMBL/GenBank/DDBJ databases">
        <title>Genomic Encyclopedia of Type Strains, Phase IV (KMG-IV): sequencing the most valuable type-strain genomes for metagenomic binning, comparative biology and taxonomic classification.</title>
        <authorList>
            <person name="Goeker M."/>
        </authorList>
    </citation>
    <scope>NUCLEOTIDE SEQUENCE [LARGE SCALE GENOMIC DNA]</scope>
    <source>
        <strain evidence="4 5">DSM 24004</strain>
    </source>
</reference>
<dbReference type="SMART" id="SM00857">
    <property type="entry name" value="Resolvase"/>
    <property type="match status" value="1"/>
</dbReference>
<evidence type="ECO:0000259" key="2">
    <source>
        <dbReference type="PROSITE" id="PS51736"/>
    </source>
</evidence>
<gene>
    <name evidence="4" type="ORF">J2Z76_002925</name>
</gene>